<evidence type="ECO:0000313" key="3">
    <source>
        <dbReference type="Proteomes" id="UP000717328"/>
    </source>
</evidence>
<evidence type="ECO:0000313" key="2">
    <source>
        <dbReference type="EMBL" id="KAG5654489.1"/>
    </source>
</evidence>
<reference evidence="2" key="1">
    <citation type="submission" date="2021-02" db="EMBL/GenBank/DDBJ databases">
        <authorList>
            <person name="Nieuwenhuis M."/>
            <person name="Van De Peppel L.J.J."/>
        </authorList>
    </citation>
    <scope>NUCLEOTIDE SEQUENCE</scope>
    <source>
        <strain evidence="2">D49</strain>
    </source>
</reference>
<dbReference type="AlphaFoldDB" id="A0A9P7GPM2"/>
<proteinExistence type="predicted"/>
<dbReference type="Proteomes" id="UP000717328">
    <property type="component" value="Unassembled WGS sequence"/>
</dbReference>
<dbReference type="OrthoDB" id="2864791at2759"/>
<gene>
    <name evidence="2" type="ORF">H0H81_001988</name>
</gene>
<feature type="region of interest" description="Disordered" evidence="1">
    <location>
        <begin position="49"/>
        <end position="77"/>
    </location>
</feature>
<protein>
    <submittedName>
        <fullName evidence="2">Uncharacterized protein</fullName>
    </submittedName>
</protein>
<keyword evidence="3" id="KW-1185">Reference proteome</keyword>
<comment type="caution">
    <text evidence="2">The sequence shown here is derived from an EMBL/GenBank/DDBJ whole genome shotgun (WGS) entry which is preliminary data.</text>
</comment>
<accession>A0A9P7GPM2</accession>
<dbReference type="EMBL" id="JABCKI010000007">
    <property type="protein sequence ID" value="KAG5654489.1"/>
    <property type="molecule type" value="Genomic_DNA"/>
</dbReference>
<evidence type="ECO:0000256" key="1">
    <source>
        <dbReference type="SAM" id="MobiDB-lite"/>
    </source>
</evidence>
<sequence>MSLVPTVPCIVQQSRTVRTKRGTDFYTNAQRQDERLLKRLEAQLANAQARLKREEEEAEELQRQQHQHGSRAATKESGENHNVYFWDKVLSNEDRAKLAKHGIKTFDELYFLHSEAEAAMSQPPHPSVENLQPRLRVAYEMYSSIPQKVAGKRPSRFGLGWF</sequence>
<reference evidence="2" key="2">
    <citation type="submission" date="2021-10" db="EMBL/GenBank/DDBJ databases">
        <title>Phylogenomics reveals ancestral predisposition of the termite-cultivated fungus Termitomyces towards a domesticated lifestyle.</title>
        <authorList>
            <person name="Auxier B."/>
            <person name="Grum-Grzhimaylo A."/>
            <person name="Cardenas M.E."/>
            <person name="Lodge J.D."/>
            <person name="Laessoe T."/>
            <person name="Pedersen O."/>
            <person name="Smith M.E."/>
            <person name="Kuyper T.W."/>
            <person name="Franco-Molano E.A."/>
            <person name="Baroni T.J."/>
            <person name="Aanen D.K."/>
        </authorList>
    </citation>
    <scope>NUCLEOTIDE SEQUENCE</scope>
    <source>
        <strain evidence="2">D49</strain>
    </source>
</reference>
<name>A0A9P7GPM2_9AGAR</name>
<feature type="compositionally biased region" description="Basic and acidic residues" evidence="1">
    <location>
        <begin position="51"/>
        <end position="63"/>
    </location>
</feature>
<organism evidence="2 3">
    <name type="scientific">Sphagnurus paluster</name>
    <dbReference type="NCBI Taxonomy" id="117069"/>
    <lineage>
        <taxon>Eukaryota</taxon>
        <taxon>Fungi</taxon>
        <taxon>Dikarya</taxon>
        <taxon>Basidiomycota</taxon>
        <taxon>Agaricomycotina</taxon>
        <taxon>Agaricomycetes</taxon>
        <taxon>Agaricomycetidae</taxon>
        <taxon>Agaricales</taxon>
        <taxon>Tricholomatineae</taxon>
        <taxon>Lyophyllaceae</taxon>
        <taxon>Sphagnurus</taxon>
    </lineage>
</organism>